<protein>
    <submittedName>
        <fullName evidence="5">Pentatricopeptide repeat-containing protein</fullName>
    </submittedName>
</protein>
<dbReference type="Gene3D" id="1.25.40.10">
    <property type="entry name" value="Tetratricopeptide repeat domain"/>
    <property type="match status" value="2"/>
</dbReference>
<dbReference type="Pfam" id="PF01535">
    <property type="entry name" value="PPR"/>
    <property type="match status" value="1"/>
</dbReference>
<accession>A0AAP0B9A8</accession>
<feature type="repeat" description="PPR" evidence="3">
    <location>
        <begin position="290"/>
        <end position="324"/>
    </location>
</feature>
<feature type="compositionally biased region" description="Gly residues" evidence="4">
    <location>
        <begin position="1"/>
        <end position="12"/>
    </location>
</feature>
<comment type="caution">
    <text evidence="5">The sequence shown here is derived from an EMBL/GenBank/DDBJ whole genome shotgun (WGS) entry which is preliminary data.</text>
</comment>
<sequence>MGRGVSSGGGQSSLGYLFGSGEPSKSAGDNPNPAPTPAAAAVDNSKQIPAGIPGNTTNNYFRADGQNTGNFITYLLWWRTNVALDHFYPFIIAVSASGKTNGVDSDLNPACKVSSFHSIADTDGASILYQQQLAPDPKLHSHLLRVPLPSSPSSLLSLFLEICNRFPFSWRPPHRFHLFLLSHHPSFSLSPIAASKLLDVFGKSRNIDLLWSHLRLMADRRLLSVSSLRIAARSLADANEISKCVLLFRLDPQFLTAGALNSVVDVICARKHVQIAHAVVSKLRDSIPADADTYKLLIIGFCRAGDLSQAAKLWNLMIDEDMSPDLDAYNEILITLFKSNATQEAMRFFKSMRKNLGIASYRVMIDWTCKVRRVSYAYMVFAEMIKRGIGFDNSVLGHLIYGLLGKKRVNEAYKVFKEAEGVDLSICHGMMKGLLSIRRPGAATEVFREMVARGVEPNMHTYIMLLQGHMGKRGRKGKEVAVNFDSIFVGGVVKAGNAAEVGKYVERAARGGGGDVPRFDYNKFLHLFSNEEGVKMFEEVGRVLKKVGMVDIGDVLLVYGERMATRERRRRALWGSQVGVCQLELVDSST</sequence>
<dbReference type="EMBL" id="JBBWWQ010000013">
    <property type="protein sequence ID" value="KAK8933999.1"/>
    <property type="molecule type" value="Genomic_DNA"/>
</dbReference>
<organism evidence="5 6">
    <name type="scientific">Platanthera zijinensis</name>
    <dbReference type="NCBI Taxonomy" id="2320716"/>
    <lineage>
        <taxon>Eukaryota</taxon>
        <taxon>Viridiplantae</taxon>
        <taxon>Streptophyta</taxon>
        <taxon>Embryophyta</taxon>
        <taxon>Tracheophyta</taxon>
        <taxon>Spermatophyta</taxon>
        <taxon>Magnoliopsida</taxon>
        <taxon>Liliopsida</taxon>
        <taxon>Asparagales</taxon>
        <taxon>Orchidaceae</taxon>
        <taxon>Orchidoideae</taxon>
        <taxon>Orchideae</taxon>
        <taxon>Orchidinae</taxon>
        <taxon>Platanthera</taxon>
    </lineage>
</organism>
<feature type="repeat" description="PPR" evidence="3">
    <location>
        <begin position="423"/>
        <end position="457"/>
    </location>
</feature>
<gene>
    <name evidence="5" type="ORF">KSP39_PZI015220</name>
</gene>
<feature type="region of interest" description="Disordered" evidence="4">
    <location>
        <begin position="1"/>
        <end position="40"/>
    </location>
</feature>
<dbReference type="PANTHER" id="PTHR47939">
    <property type="entry name" value="MEMBRANE-ASSOCIATED SALT-INDUCIBLE PROTEIN-LIKE"/>
    <property type="match status" value="1"/>
</dbReference>
<dbReference type="NCBIfam" id="TIGR00756">
    <property type="entry name" value="PPR"/>
    <property type="match status" value="3"/>
</dbReference>
<dbReference type="InterPro" id="IPR002885">
    <property type="entry name" value="PPR_rpt"/>
</dbReference>
<dbReference type="Proteomes" id="UP001418222">
    <property type="component" value="Unassembled WGS sequence"/>
</dbReference>
<keyword evidence="6" id="KW-1185">Reference proteome</keyword>
<evidence type="ECO:0000313" key="5">
    <source>
        <dbReference type="EMBL" id="KAK8933999.1"/>
    </source>
</evidence>
<evidence type="ECO:0000256" key="3">
    <source>
        <dbReference type="PROSITE-ProRule" id="PRU00708"/>
    </source>
</evidence>
<proteinExistence type="inferred from homology"/>
<comment type="similarity">
    <text evidence="1">Belongs to the PPR family. P subfamily.</text>
</comment>
<dbReference type="Pfam" id="PF12854">
    <property type="entry name" value="PPR_1"/>
    <property type="match status" value="1"/>
</dbReference>
<dbReference type="AlphaFoldDB" id="A0AAP0B9A8"/>
<dbReference type="InterPro" id="IPR050667">
    <property type="entry name" value="PPR-containing_protein"/>
</dbReference>
<dbReference type="PROSITE" id="PS51375">
    <property type="entry name" value="PPR"/>
    <property type="match status" value="2"/>
</dbReference>
<evidence type="ECO:0000256" key="4">
    <source>
        <dbReference type="SAM" id="MobiDB-lite"/>
    </source>
</evidence>
<dbReference type="InterPro" id="IPR011990">
    <property type="entry name" value="TPR-like_helical_dom_sf"/>
</dbReference>
<evidence type="ECO:0000256" key="1">
    <source>
        <dbReference type="ARBA" id="ARBA00007626"/>
    </source>
</evidence>
<keyword evidence="2" id="KW-0677">Repeat</keyword>
<dbReference type="Pfam" id="PF13041">
    <property type="entry name" value="PPR_2"/>
    <property type="match status" value="1"/>
</dbReference>
<reference evidence="5 6" key="1">
    <citation type="journal article" date="2022" name="Nat. Plants">
        <title>Genomes of leafy and leafless Platanthera orchids illuminate the evolution of mycoheterotrophy.</title>
        <authorList>
            <person name="Li M.H."/>
            <person name="Liu K.W."/>
            <person name="Li Z."/>
            <person name="Lu H.C."/>
            <person name="Ye Q.L."/>
            <person name="Zhang D."/>
            <person name="Wang J.Y."/>
            <person name="Li Y.F."/>
            <person name="Zhong Z.M."/>
            <person name="Liu X."/>
            <person name="Yu X."/>
            <person name="Liu D.K."/>
            <person name="Tu X.D."/>
            <person name="Liu B."/>
            <person name="Hao Y."/>
            <person name="Liao X.Y."/>
            <person name="Jiang Y.T."/>
            <person name="Sun W.H."/>
            <person name="Chen J."/>
            <person name="Chen Y.Q."/>
            <person name="Ai Y."/>
            <person name="Zhai J.W."/>
            <person name="Wu S.S."/>
            <person name="Zhou Z."/>
            <person name="Hsiao Y.Y."/>
            <person name="Wu W.L."/>
            <person name="Chen Y.Y."/>
            <person name="Lin Y.F."/>
            <person name="Hsu J.L."/>
            <person name="Li C.Y."/>
            <person name="Wang Z.W."/>
            <person name="Zhao X."/>
            <person name="Zhong W.Y."/>
            <person name="Ma X.K."/>
            <person name="Ma L."/>
            <person name="Huang J."/>
            <person name="Chen G.Z."/>
            <person name="Huang M.Z."/>
            <person name="Huang L."/>
            <person name="Peng D.H."/>
            <person name="Luo Y.B."/>
            <person name="Zou S.Q."/>
            <person name="Chen S.P."/>
            <person name="Lan S."/>
            <person name="Tsai W.C."/>
            <person name="Van de Peer Y."/>
            <person name="Liu Z.J."/>
        </authorList>
    </citation>
    <scope>NUCLEOTIDE SEQUENCE [LARGE SCALE GENOMIC DNA]</scope>
    <source>
        <strain evidence="5">Lor287</strain>
    </source>
</reference>
<evidence type="ECO:0000313" key="6">
    <source>
        <dbReference type="Proteomes" id="UP001418222"/>
    </source>
</evidence>
<name>A0AAP0B9A8_9ASPA</name>
<evidence type="ECO:0000256" key="2">
    <source>
        <dbReference type="ARBA" id="ARBA00022737"/>
    </source>
</evidence>
<dbReference type="PANTHER" id="PTHR47939:SF12">
    <property type="entry name" value="PENTACOTRIPEPTIDE-REPEAT REGION OF PRORP DOMAIN-CONTAINING PROTEIN"/>
    <property type="match status" value="1"/>
</dbReference>